<evidence type="ECO:0000256" key="1">
    <source>
        <dbReference type="ARBA" id="ARBA00010505"/>
    </source>
</evidence>
<feature type="active site" description="Cysteine sulfenic acid (-SOH) intermediate" evidence="5">
    <location>
        <position position="94"/>
    </location>
</feature>
<dbReference type="Proteomes" id="UP000266841">
    <property type="component" value="Unassembled WGS sequence"/>
</dbReference>
<keyword evidence="3" id="KW-0049">Antioxidant</keyword>
<dbReference type="InterPro" id="IPR037944">
    <property type="entry name" value="PRX5-like"/>
</dbReference>
<dbReference type="InterPro" id="IPR036249">
    <property type="entry name" value="Thioredoxin-like_sf"/>
</dbReference>
<dbReference type="AlphaFoldDB" id="K0TIB7"/>
<dbReference type="eggNOG" id="KOG0541">
    <property type="taxonomic scope" value="Eukaryota"/>
</dbReference>
<dbReference type="Gene3D" id="3.40.30.10">
    <property type="entry name" value="Glutaredoxin"/>
    <property type="match status" value="1"/>
</dbReference>
<comment type="caution">
    <text evidence="8">The sequence shown here is derived from an EMBL/GenBank/DDBJ whole genome shotgun (WGS) entry which is preliminary data.</text>
</comment>
<reference evidence="8 9" key="1">
    <citation type="journal article" date="2012" name="Genome Biol.">
        <title>Genome and low-iron response of an oceanic diatom adapted to chronic iron limitation.</title>
        <authorList>
            <person name="Lommer M."/>
            <person name="Specht M."/>
            <person name="Roy A.S."/>
            <person name="Kraemer L."/>
            <person name="Andreson R."/>
            <person name="Gutowska M.A."/>
            <person name="Wolf J."/>
            <person name="Bergner S.V."/>
            <person name="Schilhabel M.B."/>
            <person name="Klostermeier U.C."/>
            <person name="Beiko R.G."/>
            <person name="Rosenstiel P."/>
            <person name="Hippler M."/>
            <person name="Laroche J."/>
        </authorList>
    </citation>
    <scope>NUCLEOTIDE SEQUENCE [LARGE SCALE GENOMIC DNA]</scope>
    <source>
        <strain evidence="8 9">CCMP1005</strain>
    </source>
</reference>
<dbReference type="GO" id="GO:0005737">
    <property type="term" value="C:cytoplasm"/>
    <property type="evidence" value="ECO:0007669"/>
    <property type="project" value="TreeGrafter"/>
</dbReference>
<keyword evidence="4" id="KW-0560">Oxidoreductase</keyword>
<dbReference type="GO" id="GO:0034599">
    <property type="term" value="P:cellular response to oxidative stress"/>
    <property type="evidence" value="ECO:0007669"/>
    <property type="project" value="InterPro"/>
</dbReference>
<dbReference type="GO" id="GO:0045454">
    <property type="term" value="P:cell redox homeostasis"/>
    <property type="evidence" value="ECO:0007669"/>
    <property type="project" value="TreeGrafter"/>
</dbReference>
<dbReference type="GO" id="GO:0008379">
    <property type="term" value="F:thioredoxin peroxidase activity"/>
    <property type="evidence" value="ECO:0007669"/>
    <property type="project" value="InterPro"/>
</dbReference>
<evidence type="ECO:0000259" key="7">
    <source>
        <dbReference type="Pfam" id="PF08534"/>
    </source>
</evidence>
<dbReference type="SUPFAM" id="SSF52833">
    <property type="entry name" value="Thioredoxin-like"/>
    <property type="match status" value="1"/>
</dbReference>
<keyword evidence="9" id="KW-1185">Reference proteome</keyword>
<keyword evidence="2" id="KW-0575">Peroxidase</keyword>
<sequence>MVAIRFALLLSALVSSGSAFTPTGSSSAPSTQRSGATRLNMAADEVKVGDTLPSVVLQEGQPDYGAPKAVDLAELIKGKKVAIFAVPGAFTPGCSKSHLPSFIDAQDELKEK</sequence>
<organism evidence="8 9">
    <name type="scientific">Thalassiosira oceanica</name>
    <name type="common">Marine diatom</name>
    <dbReference type="NCBI Taxonomy" id="159749"/>
    <lineage>
        <taxon>Eukaryota</taxon>
        <taxon>Sar</taxon>
        <taxon>Stramenopiles</taxon>
        <taxon>Ochrophyta</taxon>
        <taxon>Bacillariophyta</taxon>
        <taxon>Coscinodiscophyceae</taxon>
        <taxon>Thalassiosirophycidae</taxon>
        <taxon>Thalassiosirales</taxon>
        <taxon>Thalassiosiraceae</taxon>
        <taxon>Thalassiosira</taxon>
    </lineage>
</organism>
<proteinExistence type="inferred from homology"/>
<dbReference type="OrthoDB" id="1882547at2759"/>
<keyword evidence="6" id="KW-0732">Signal</keyword>
<evidence type="ECO:0000256" key="6">
    <source>
        <dbReference type="SAM" id="SignalP"/>
    </source>
</evidence>
<dbReference type="Pfam" id="PF08534">
    <property type="entry name" value="Redoxin"/>
    <property type="match status" value="1"/>
</dbReference>
<dbReference type="PANTHER" id="PTHR10430">
    <property type="entry name" value="PEROXIREDOXIN"/>
    <property type="match status" value="1"/>
</dbReference>
<name>K0TIB7_THAOC</name>
<feature type="signal peptide" evidence="6">
    <location>
        <begin position="1"/>
        <end position="19"/>
    </location>
</feature>
<comment type="similarity">
    <text evidence="1">Belongs to the peroxiredoxin family. Prx5 subfamily.</text>
</comment>
<evidence type="ECO:0000256" key="4">
    <source>
        <dbReference type="ARBA" id="ARBA00023002"/>
    </source>
</evidence>
<feature type="domain" description="Redoxin" evidence="7">
    <location>
        <begin position="47"/>
        <end position="112"/>
    </location>
</feature>
<dbReference type="InterPro" id="IPR013740">
    <property type="entry name" value="Redoxin"/>
</dbReference>
<dbReference type="PANTHER" id="PTHR10430:SF16">
    <property type="entry name" value="PEROXIREDOXIN-5, MITOCHONDRIAL"/>
    <property type="match status" value="1"/>
</dbReference>
<accession>K0TIB7</accession>
<evidence type="ECO:0000256" key="3">
    <source>
        <dbReference type="ARBA" id="ARBA00022862"/>
    </source>
</evidence>
<protein>
    <recommendedName>
        <fullName evidence="7">Redoxin domain-containing protein</fullName>
    </recommendedName>
</protein>
<gene>
    <name evidence="8" type="ORF">THAOC_04822</name>
</gene>
<evidence type="ECO:0000256" key="5">
    <source>
        <dbReference type="PIRSR" id="PIRSR637944-1"/>
    </source>
</evidence>
<feature type="chain" id="PRO_5003837996" description="Redoxin domain-containing protein" evidence="6">
    <location>
        <begin position="20"/>
        <end position="112"/>
    </location>
</feature>
<evidence type="ECO:0000313" key="9">
    <source>
        <dbReference type="Proteomes" id="UP000266841"/>
    </source>
</evidence>
<dbReference type="OMA" id="RARTMIH"/>
<evidence type="ECO:0000256" key="2">
    <source>
        <dbReference type="ARBA" id="ARBA00022559"/>
    </source>
</evidence>
<dbReference type="GO" id="GO:0042744">
    <property type="term" value="P:hydrogen peroxide catabolic process"/>
    <property type="evidence" value="ECO:0007669"/>
    <property type="project" value="TreeGrafter"/>
</dbReference>
<dbReference type="EMBL" id="AGNL01004413">
    <property type="protein sequence ID" value="EJK73546.1"/>
    <property type="molecule type" value="Genomic_DNA"/>
</dbReference>
<evidence type="ECO:0000313" key="8">
    <source>
        <dbReference type="EMBL" id="EJK73546.1"/>
    </source>
</evidence>